<dbReference type="STRING" id="1798468.A2110_01825"/>
<protein>
    <submittedName>
        <fullName evidence="1">Uncharacterized protein</fullName>
    </submittedName>
</protein>
<dbReference type="AlphaFoldDB" id="A0A1F6BLQ5"/>
<accession>A0A1F6BLQ5</accession>
<evidence type="ECO:0000313" key="1">
    <source>
        <dbReference type="EMBL" id="OGG37808.1"/>
    </source>
</evidence>
<reference evidence="1 2" key="1">
    <citation type="journal article" date="2016" name="Nat. Commun.">
        <title>Thousands of microbial genomes shed light on interconnected biogeochemical processes in an aquifer system.</title>
        <authorList>
            <person name="Anantharaman K."/>
            <person name="Brown C.T."/>
            <person name="Hug L.A."/>
            <person name="Sharon I."/>
            <person name="Castelle C.J."/>
            <person name="Probst A.J."/>
            <person name="Thomas B.C."/>
            <person name="Singh A."/>
            <person name="Wilkins M.J."/>
            <person name="Karaoz U."/>
            <person name="Brodie E.L."/>
            <person name="Williams K.H."/>
            <person name="Hubbard S.S."/>
            <person name="Banfield J.F."/>
        </authorList>
    </citation>
    <scope>NUCLEOTIDE SEQUENCE [LARGE SCALE GENOMIC DNA]</scope>
</reference>
<evidence type="ECO:0000313" key="2">
    <source>
        <dbReference type="Proteomes" id="UP000176273"/>
    </source>
</evidence>
<sequence>MLFEIFLCVFQKFDHGEVVDDWVPVWWDLRPGDTLEYEAGCDISGMAGVVTVTDETTEEERDGEKVWMVRCTFRKLS</sequence>
<organism evidence="1 2">
    <name type="scientific">Candidatus Jorgensenbacteria bacterium GWA1_54_12</name>
    <dbReference type="NCBI Taxonomy" id="1798468"/>
    <lineage>
        <taxon>Bacteria</taxon>
        <taxon>Candidatus Joergenseniibacteriota</taxon>
    </lineage>
</organism>
<gene>
    <name evidence="1" type="ORF">A2110_01825</name>
</gene>
<proteinExistence type="predicted"/>
<comment type="caution">
    <text evidence="1">The sequence shown here is derived from an EMBL/GenBank/DDBJ whole genome shotgun (WGS) entry which is preliminary data.</text>
</comment>
<dbReference type="EMBL" id="MFKH01000001">
    <property type="protein sequence ID" value="OGG37808.1"/>
    <property type="molecule type" value="Genomic_DNA"/>
</dbReference>
<dbReference type="Proteomes" id="UP000176273">
    <property type="component" value="Unassembled WGS sequence"/>
</dbReference>
<name>A0A1F6BLQ5_9BACT</name>